<organism evidence="1 2">
    <name type="scientific">Candidatus Competibacter phosphatis</name>
    <dbReference type="NCBI Taxonomy" id="221280"/>
    <lineage>
        <taxon>Bacteria</taxon>
        <taxon>Pseudomonadati</taxon>
        <taxon>Pseudomonadota</taxon>
        <taxon>Gammaproteobacteria</taxon>
        <taxon>Candidatus Competibacteraceae</taxon>
        <taxon>Candidatus Competibacter</taxon>
    </lineage>
</organism>
<dbReference type="Pfam" id="PF10123">
    <property type="entry name" value="Mu-like_Pro"/>
    <property type="match status" value="1"/>
</dbReference>
<dbReference type="InterPro" id="IPR012106">
    <property type="entry name" value="Phage_Mu_Gp1"/>
</dbReference>
<keyword evidence="2" id="KW-1185">Reference proteome</keyword>
<gene>
    <name evidence="1" type="ORF">E4P82_20850</name>
</gene>
<accession>A0ABX1TTQ4</accession>
<evidence type="ECO:0008006" key="3">
    <source>
        <dbReference type="Google" id="ProtNLM"/>
    </source>
</evidence>
<comment type="caution">
    <text evidence="1">The sequence shown here is derived from an EMBL/GenBank/DDBJ whole genome shotgun (WGS) entry which is preliminary data.</text>
</comment>
<sequence>MIVTTMEAEGALPEWVELLPAGPRLVGTDGREWVNDAPEAILSAFQVEPSLVIDWEHASELRATQGLSAPAAGWVDQLESRDGAIWGHVQRWTETAARQILAGEYRHLSPVFLYEKNTGRIRKLISAGLTNKPNLPLMALNRAHMASAETGETFETSAALRAEFGTLERYRAYQAAHHAGQARVYPPDGSR</sequence>
<evidence type="ECO:0000313" key="2">
    <source>
        <dbReference type="Proteomes" id="UP000760480"/>
    </source>
</evidence>
<dbReference type="RefSeq" id="WP_169250702.1">
    <property type="nucleotide sequence ID" value="NZ_SPMZ01000109.1"/>
</dbReference>
<dbReference type="EMBL" id="SPMZ01000109">
    <property type="protein sequence ID" value="NMQ21438.1"/>
    <property type="molecule type" value="Genomic_DNA"/>
</dbReference>
<evidence type="ECO:0000313" key="1">
    <source>
        <dbReference type="EMBL" id="NMQ21438.1"/>
    </source>
</evidence>
<dbReference type="Proteomes" id="UP000760480">
    <property type="component" value="Unassembled WGS sequence"/>
</dbReference>
<name>A0ABX1TTQ4_9GAMM</name>
<reference evidence="1 2" key="1">
    <citation type="submission" date="2019-03" db="EMBL/GenBank/DDBJ databases">
        <title>Metabolic reconstructions from genomes of highly enriched 'Candidatus Accumulibacter' and 'Candidatus Competibacter' bioreactor populations.</title>
        <authorList>
            <person name="Annavajhala M.K."/>
            <person name="Welles L."/>
            <person name="Abbas B."/>
            <person name="Sorokin D."/>
            <person name="Park H."/>
            <person name="Van Loosdrecht M."/>
            <person name="Chandran K."/>
        </authorList>
    </citation>
    <scope>NUCLEOTIDE SEQUENCE [LARGE SCALE GENOMIC DNA]</scope>
    <source>
        <strain evidence="1 2">SBR_G</strain>
    </source>
</reference>
<protein>
    <recommendedName>
        <fullName evidence="3">Mu-like prophage I protein</fullName>
    </recommendedName>
</protein>
<proteinExistence type="predicted"/>